<evidence type="ECO:0000313" key="1">
    <source>
        <dbReference type="EMBL" id="KAK5793986.1"/>
    </source>
</evidence>
<sequence>MSSSRGKKAAIPSSKRRRGPGRCIDWDAVEQVQLADAIRALLSTDPWERFFTITEPTYLELTLELCSTFHLQVVMTNNDDLDTIHFRLGSLVRAMSVLEFGVVLGLYTDEFMEEKDMNALPRNINISPFLCWKALALLSSTYNPSRSKALALPPSLRYLHATLVHTLTERRESTDVVNTYDPYYLWCMANAHVTDLAYFIAFAIHHQTERHRKGERVDDGPNEVSHW</sequence>
<reference evidence="1 2" key="1">
    <citation type="submission" date="2023-03" db="EMBL/GenBank/DDBJ databases">
        <title>WGS of Gossypium arboreum.</title>
        <authorList>
            <person name="Yu D."/>
        </authorList>
    </citation>
    <scope>NUCLEOTIDE SEQUENCE [LARGE SCALE GENOMIC DNA]</scope>
    <source>
        <tissue evidence="1">Leaf</tissue>
    </source>
</reference>
<gene>
    <name evidence="1" type="ORF">PVK06_035174</name>
</gene>
<keyword evidence="2" id="KW-1185">Reference proteome</keyword>
<organism evidence="1 2">
    <name type="scientific">Gossypium arboreum</name>
    <name type="common">Tree cotton</name>
    <name type="synonym">Gossypium nanking</name>
    <dbReference type="NCBI Taxonomy" id="29729"/>
    <lineage>
        <taxon>Eukaryota</taxon>
        <taxon>Viridiplantae</taxon>
        <taxon>Streptophyta</taxon>
        <taxon>Embryophyta</taxon>
        <taxon>Tracheophyta</taxon>
        <taxon>Spermatophyta</taxon>
        <taxon>Magnoliopsida</taxon>
        <taxon>eudicotyledons</taxon>
        <taxon>Gunneridae</taxon>
        <taxon>Pentapetalae</taxon>
        <taxon>rosids</taxon>
        <taxon>malvids</taxon>
        <taxon>Malvales</taxon>
        <taxon>Malvaceae</taxon>
        <taxon>Malvoideae</taxon>
        <taxon>Gossypium</taxon>
    </lineage>
</organism>
<dbReference type="EMBL" id="JARKNE010000010">
    <property type="protein sequence ID" value="KAK5793986.1"/>
    <property type="molecule type" value="Genomic_DNA"/>
</dbReference>
<name>A0ABR0NHA0_GOSAR</name>
<evidence type="ECO:0000313" key="2">
    <source>
        <dbReference type="Proteomes" id="UP001358586"/>
    </source>
</evidence>
<proteinExistence type="predicted"/>
<comment type="caution">
    <text evidence="1">The sequence shown here is derived from an EMBL/GenBank/DDBJ whole genome shotgun (WGS) entry which is preliminary data.</text>
</comment>
<accession>A0ABR0NHA0</accession>
<protein>
    <submittedName>
        <fullName evidence="1">Uncharacterized protein</fullName>
    </submittedName>
</protein>
<dbReference type="Proteomes" id="UP001358586">
    <property type="component" value="Chromosome 10"/>
</dbReference>